<keyword evidence="10" id="KW-1185">Reference proteome</keyword>
<organism evidence="9 10">
    <name type="scientific">Purpureocillium lavendulum</name>
    <dbReference type="NCBI Taxonomy" id="1247861"/>
    <lineage>
        <taxon>Eukaryota</taxon>
        <taxon>Fungi</taxon>
        <taxon>Dikarya</taxon>
        <taxon>Ascomycota</taxon>
        <taxon>Pezizomycotina</taxon>
        <taxon>Sordariomycetes</taxon>
        <taxon>Hypocreomycetidae</taxon>
        <taxon>Hypocreales</taxon>
        <taxon>Ophiocordycipitaceae</taxon>
        <taxon>Purpureocillium</taxon>
    </lineage>
</organism>
<dbReference type="Pfam" id="PF00684">
    <property type="entry name" value="DnaJ_CXXCXGXG"/>
    <property type="match status" value="1"/>
</dbReference>
<comment type="caution">
    <text evidence="9">The sequence shown here is derived from an EMBL/GenBank/DDBJ whole genome shotgun (WGS) entry which is preliminary data.</text>
</comment>
<evidence type="ECO:0000256" key="6">
    <source>
        <dbReference type="PROSITE-ProRule" id="PRU00546"/>
    </source>
</evidence>
<dbReference type="InterPro" id="IPR036869">
    <property type="entry name" value="J_dom_sf"/>
</dbReference>
<dbReference type="Gene3D" id="2.10.230.10">
    <property type="entry name" value="Heat shock protein DnaJ, cysteine-rich domain"/>
    <property type="match status" value="1"/>
</dbReference>
<dbReference type="FunFam" id="2.10.230.10:FF:000001">
    <property type="entry name" value="DnaJ subfamily A member 2"/>
    <property type="match status" value="1"/>
</dbReference>
<dbReference type="GO" id="GO:0006457">
    <property type="term" value="P:protein folding"/>
    <property type="evidence" value="ECO:0007669"/>
    <property type="project" value="InterPro"/>
</dbReference>
<sequence length="885" mass="97464">MSHTVRHVLENRLVARVVFETDRVAHLISNLDAYLLGHTSGHAHGSNSSRLRAANFESLLGVSSLVQVLRQLRRLAATGLANDDEDLVLLESLEELVAVLVNGQTLARLLDRQCLLLGSLDLSIQKHLLLGFGQVLAFAGELGVEVPLDVLGIVHDIVVFLVDSLGELDLRLGLGRLFPLPFLMLRNEFLLAVLVPVDVSLVEGLFLLFAVQLSLFGDVVFGHHVAVAVVVDLESLLGQPQDLAVLGKLGLFLVGKPHSAAQLRRLFGHLLPQQGQALRLALLEVFLSGSLAEVGQRSISCLGVVGQSLPRRGLTIALVLFGPPFILLPQSLGERFSLIDVLLARQLFFRTVRQILLAGLVVAQLDPLAGRLFELGRSVVCVRLVRRRLLVSPSVVEIDFCIASDLRLPSWRWDEARGDLERLRCLGREDSLSRCLSRSRSRSRCLCLCFLSLVTFSGPTSPSSMGRKAYFLELMIAAASEREAAATMQRHTCDCYVVIGFSPCGLLGTMLLHGLGLVLLLALVQLALCAEDYYKVSEAYDVLSDKETRQIYDAHGHEGVKQHQQGGGQGGHHDPFDLFSRFFGGHGHFGHSHREPRGHNVEVRVEISLRDFYNGATTEFKWERQQICESCEGSGSADGEVETCGVCGGHGVRIVKQQLAPGMYQQMQMRCDACAGSGKTIRNKCPTCGGSRVERKHNTVTLKVERGAARDSRVVYENEADASPDWVAGDLIVNLSEKPPSDDDNPDGLDGVYFRRKGDDLYWTEVLSLREAWMGGWSRNLTHLDAHVVRLGRPRGESVQPGHVETVAGEGMPRWHEDGESVYHKTEFGNLYVTYEVVLPDQMDAAMRSDFAALWDKWHAKAGVDLHRDSGRPDAPPAQPVRDEL</sequence>
<keyword evidence="2" id="KW-0677">Repeat</keyword>
<dbReference type="InterPro" id="IPR018253">
    <property type="entry name" value="DnaJ_domain_CS"/>
</dbReference>
<dbReference type="SUPFAM" id="SSF49493">
    <property type="entry name" value="HSP40/DnaJ peptide-binding domain"/>
    <property type="match status" value="2"/>
</dbReference>
<dbReference type="InterPro" id="IPR001305">
    <property type="entry name" value="HSP_DnaJ_Cys-rich_dom"/>
</dbReference>
<dbReference type="SUPFAM" id="SSF57938">
    <property type="entry name" value="DnaJ/Hsp40 cysteine-rich domain"/>
    <property type="match status" value="1"/>
</dbReference>
<keyword evidence="4 6" id="KW-0862">Zinc</keyword>
<evidence type="ECO:0000313" key="9">
    <source>
        <dbReference type="EMBL" id="KAJ6437238.1"/>
    </source>
</evidence>
<name>A0AB34FDY1_9HYPO</name>
<dbReference type="SUPFAM" id="SSF46565">
    <property type="entry name" value="Chaperone J-domain"/>
    <property type="match status" value="1"/>
</dbReference>
<protein>
    <submittedName>
        <fullName evidence="9">DnaJ domain-containing protein</fullName>
    </submittedName>
</protein>
<dbReference type="Gene3D" id="1.10.287.110">
    <property type="entry name" value="DnaJ domain"/>
    <property type="match status" value="1"/>
</dbReference>
<dbReference type="Gene3D" id="2.60.260.20">
    <property type="entry name" value="Urease metallochaperone UreE, N-terminal domain"/>
    <property type="match status" value="2"/>
</dbReference>
<gene>
    <name evidence="9" type="primary">SCJ1</name>
    <name evidence="9" type="ORF">O9K51_10211</name>
</gene>
<dbReference type="EMBL" id="JAQHRD010000013">
    <property type="protein sequence ID" value="KAJ6437238.1"/>
    <property type="molecule type" value="Genomic_DNA"/>
</dbReference>
<evidence type="ECO:0000313" key="10">
    <source>
        <dbReference type="Proteomes" id="UP001163105"/>
    </source>
</evidence>
<feature type="domain" description="CR-type" evidence="8">
    <location>
        <begin position="615"/>
        <end position="697"/>
    </location>
</feature>
<keyword evidence="3 6" id="KW-0863">Zinc-finger</keyword>
<keyword evidence="1 6" id="KW-0479">Metal-binding</keyword>
<dbReference type="GO" id="GO:0030544">
    <property type="term" value="F:Hsp70 protein binding"/>
    <property type="evidence" value="ECO:0007669"/>
    <property type="project" value="InterPro"/>
</dbReference>
<dbReference type="Pfam" id="PF01556">
    <property type="entry name" value="DnaJ_C"/>
    <property type="match status" value="1"/>
</dbReference>
<dbReference type="PROSITE" id="PS00636">
    <property type="entry name" value="DNAJ_1"/>
    <property type="match status" value="1"/>
</dbReference>
<feature type="region of interest" description="Disordered" evidence="7">
    <location>
        <begin position="866"/>
        <end position="885"/>
    </location>
</feature>
<dbReference type="CDD" id="cd10719">
    <property type="entry name" value="DnaJ_zf"/>
    <property type="match status" value="1"/>
</dbReference>
<dbReference type="GO" id="GO:0051082">
    <property type="term" value="F:unfolded protein binding"/>
    <property type="evidence" value="ECO:0007669"/>
    <property type="project" value="InterPro"/>
</dbReference>
<dbReference type="InterPro" id="IPR044713">
    <property type="entry name" value="DNJA1/2-like"/>
</dbReference>
<dbReference type="InterPro" id="IPR036410">
    <property type="entry name" value="HSP_DnaJ_Cys-rich_dom_sf"/>
</dbReference>
<evidence type="ECO:0000259" key="8">
    <source>
        <dbReference type="PROSITE" id="PS51188"/>
    </source>
</evidence>
<reference evidence="9" key="1">
    <citation type="submission" date="2023-01" db="EMBL/GenBank/DDBJ databases">
        <title>The growth and conidiation of Purpureocillium lavendulum are regulated by nitrogen source and histone H3K14 acetylation.</title>
        <authorList>
            <person name="Tang P."/>
            <person name="Han J."/>
            <person name="Zhang C."/>
            <person name="Tang P."/>
            <person name="Qi F."/>
            <person name="Zhang K."/>
            <person name="Liang L."/>
        </authorList>
    </citation>
    <scope>NUCLEOTIDE SEQUENCE</scope>
    <source>
        <strain evidence="9">YMF1.00683</strain>
    </source>
</reference>
<dbReference type="InterPro" id="IPR002939">
    <property type="entry name" value="DnaJ_C"/>
</dbReference>
<proteinExistence type="predicted"/>
<dbReference type="PROSITE" id="PS51188">
    <property type="entry name" value="ZF_CR"/>
    <property type="match status" value="1"/>
</dbReference>
<evidence type="ECO:0000256" key="4">
    <source>
        <dbReference type="ARBA" id="ARBA00022833"/>
    </source>
</evidence>
<accession>A0AB34FDY1</accession>
<dbReference type="GO" id="GO:0008270">
    <property type="term" value="F:zinc ion binding"/>
    <property type="evidence" value="ECO:0007669"/>
    <property type="project" value="UniProtKB-KW"/>
</dbReference>
<dbReference type="PANTHER" id="PTHR43888">
    <property type="entry name" value="DNAJ-LIKE-2, ISOFORM A-RELATED"/>
    <property type="match status" value="1"/>
</dbReference>
<keyword evidence="5" id="KW-0143">Chaperone</keyword>
<evidence type="ECO:0000256" key="2">
    <source>
        <dbReference type="ARBA" id="ARBA00022737"/>
    </source>
</evidence>
<dbReference type="Proteomes" id="UP001163105">
    <property type="component" value="Unassembled WGS sequence"/>
</dbReference>
<feature type="zinc finger region" description="CR-type" evidence="6">
    <location>
        <begin position="615"/>
        <end position="697"/>
    </location>
</feature>
<evidence type="ECO:0000256" key="3">
    <source>
        <dbReference type="ARBA" id="ARBA00022771"/>
    </source>
</evidence>
<evidence type="ECO:0000256" key="1">
    <source>
        <dbReference type="ARBA" id="ARBA00022723"/>
    </source>
</evidence>
<evidence type="ECO:0000256" key="5">
    <source>
        <dbReference type="ARBA" id="ARBA00023186"/>
    </source>
</evidence>
<evidence type="ECO:0000256" key="7">
    <source>
        <dbReference type="SAM" id="MobiDB-lite"/>
    </source>
</evidence>
<dbReference type="AlphaFoldDB" id="A0AB34FDY1"/>
<dbReference type="InterPro" id="IPR008971">
    <property type="entry name" value="HSP40/DnaJ_pept-bd"/>
</dbReference>
<dbReference type="CDD" id="cd10747">
    <property type="entry name" value="DnaJ_C"/>
    <property type="match status" value="1"/>
</dbReference>